<dbReference type="CDD" id="cd02000">
    <property type="entry name" value="TPP_E1_PDC_ADC_BCADC"/>
    <property type="match status" value="1"/>
</dbReference>
<sequence>MVTSIDDQLDALGASTDPALGRYATMQLCRRFEETVHDQFHSEQGVPGPLHLAIGQEAVAVGACHDLRTTDVITSTHRGHHHCIAKGARTDRMMAELLGRRPGYSHGRGGSMHIAIPEIGLLGTNGIVGGGIPIATGAAYGLQVQKRDDVVICFFGEGAAAEGVLAEALNVASLWKLPIVFLCENNQYVELAAQDLHVAGEIWRRGTGYAVPGVHVDGNDVDAVTAAVGEAVERARTGGGPTIIEALTFRWFGHYAGDKAAFRTDEEVELGRAGDPIVRARKALDPVVVAEVDRVVEDEIASALRFALSSPVSGPDVLSLNHLASV</sequence>
<dbReference type="GO" id="GO:0000287">
    <property type="term" value="F:magnesium ion binding"/>
    <property type="evidence" value="ECO:0007669"/>
    <property type="project" value="UniProtKB-ARBA"/>
</dbReference>
<dbReference type="Pfam" id="PF00676">
    <property type="entry name" value="E1_dh"/>
    <property type="match status" value="1"/>
</dbReference>
<keyword evidence="3" id="KW-0786">Thiamine pyrophosphate</keyword>
<reference evidence="5 6" key="1">
    <citation type="journal article" date="2013" name="Biodegradation">
        <title>Quantitative proteomic analysis of ibuprofen-degrading Patulibacter sp. strain I11.</title>
        <authorList>
            <person name="Almeida B."/>
            <person name="Kjeldal H."/>
            <person name="Lolas I."/>
            <person name="Knudsen A.D."/>
            <person name="Carvalho G."/>
            <person name="Nielsen K.L."/>
            <person name="Barreto Crespo M.T."/>
            <person name="Stensballe A."/>
            <person name="Nielsen J.L."/>
        </authorList>
    </citation>
    <scope>NUCLEOTIDE SEQUENCE [LARGE SCALE GENOMIC DNA]</scope>
    <source>
        <strain evidence="5 6">I11</strain>
    </source>
</reference>
<dbReference type="PATRIC" id="fig|1097667.3.peg.127"/>
<dbReference type="GO" id="GO:0006086">
    <property type="term" value="P:pyruvate decarboxylation to acetyl-CoA"/>
    <property type="evidence" value="ECO:0007669"/>
    <property type="project" value="TreeGrafter"/>
</dbReference>
<comment type="cofactor">
    <cofactor evidence="1">
        <name>thiamine diphosphate</name>
        <dbReference type="ChEBI" id="CHEBI:58937"/>
    </cofactor>
</comment>
<dbReference type="RefSeq" id="WP_007569778.1">
    <property type="nucleotide sequence ID" value="NZ_AGUD01000004.1"/>
</dbReference>
<evidence type="ECO:0000256" key="3">
    <source>
        <dbReference type="ARBA" id="ARBA00023052"/>
    </source>
</evidence>
<evidence type="ECO:0000259" key="4">
    <source>
        <dbReference type="Pfam" id="PF00676"/>
    </source>
</evidence>
<dbReference type="PANTHER" id="PTHR11516:SF60">
    <property type="entry name" value="PYRUVATE DEHYDROGENASE E1 COMPONENT SUBUNIT ALPHA"/>
    <property type="match status" value="1"/>
</dbReference>
<feature type="domain" description="Dehydrogenase E1 component" evidence="4">
    <location>
        <begin position="25"/>
        <end position="286"/>
    </location>
</feature>
<dbReference type="EMBL" id="AGUD01000004">
    <property type="protein sequence ID" value="EHN12981.1"/>
    <property type="molecule type" value="Genomic_DNA"/>
</dbReference>
<dbReference type="InterPro" id="IPR001017">
    <property type="entry name" value="DH_E1"/>
</dbReference>
<dbReference type="Gene3D" id="3.40.50.970">
    <property type="match status" value="1"/>
</dbReference>
<dbReference type="InterPro" id="IPR029061">
    <property type="entry name" value="THDP-binding"/>
</dbReference>
<gene>
    <name evidence="5" type="ORF">PAI11_01270</name>
</gene>
<keyword evidence="6" id="KW-1185">Reference proteome</keyword>
<evidence type="ECO:0000256" key="1">
    <source>
        <dbReference type="ARBA" id="ARBA00001964"/>
    </source>
</evidence>
<accession>H0E022</accession>
<proteinExistence type="predicted"/>
<name>H0E022_9ACTN</name>
<protein>
    <submittedName>
        <fullName evidence="5">Acetoin dehydrogenase (TPP-dependent) alpha chain</fullName>
    </submittedName>
</protein>
<dbReference type="PANTHER" id="PTHR11516">
    <property type="entry name" value="PYRUVATE DEHYDROGENASE E1 COMPONENT, ALPHA SUBUNIT BACTERIAL AND ORGANELLAR"/>
    <property type="match status" value="1"/>
</dbReference>
<dbReference type="SUPFAM" id="SSF52518">
    <property type="entry name" value="Thiamin diphosphate-binding fold (THDP-binding)"/>
    <property type="match status" value="1"/>
</dbReference>
<dbReference type="OrthoDB" id="9766715at2"/>
<evidence type="ECO:0000313" key="5">
    <source>
        <dbReference type="EMBL" id="EHN12981.1"/>
    </source>
</evidence>
<organism evidence="5 6">
    <name type="scientific">Patulibacter medicamentivorans</name>
    <dbReference type="NCBI Taxonomy" id="1097667"/>
    <lineage>
        <taxon>Bacteria</taxon>
        <taxon>Bacillati</taxon>
        <taxon>Actinomycetota</taxon>
        <taxon>Thermoleophilia</taxon>
        <taxon>Solirubrobacterales</taxon>
        <taxon>Patulibacteraceae</taxon>
        <taxon>Patulibacter</taxon>
    </lineage>
</organism>
<dbReference type="GO" id="GO:0004739">
    <property type="term" value="F:pyruvate dehydrogenase (acetyl-transferring) activity"/>
    <property type="evidence" value="ECO:0007669"/>
    <property type="project" value="TreeGrafter"/>
</dbReference>
<comment type="caution">
    <text evidence="5">The sequence shown here is derived from an EMBL/GenBank/DDBJ whole genome shotgun (WGS) entry which is preliminary data.</text>
</comment>
<dbReference type="InterPro" id="IPR050642">
    <property type="entry name" value="PDH_E1_Alpha_Subunit"/>
</dbReference>
<evidence type="ECO:0000313" key="6">
    <source>
        <dbReference type="Proteomes" id="UP000005143"/>
    </source>
</evidence>
<dbReference type="Proteomes" id="UP000005143">
    <property type="component" value="Unassembled WGS sequence"/>
</dbReference>
<keyword evidence="2" id="KW-0560">Oxidoreductase</keyword>
<dbReference type="AlphaFoldDB" id="H0E022"/>
<evidence type="ECO:0000256" key="2">
    <source>
        <dbReference type="ARBA" id="ARBA00023002"/>
    </source>
</evidence>